<evidence type="ECO:0000313" key="3">
    <source>
        <dbReference type="Proteomes" id="UP000292423"/>
    </source>
</evidence>
<dbReference type="Gene3D" id="3.40.710.10">
    <property type="entry name" value="DD-peptidase/beta-lactamase superfamily"/>
    <property type="match status" value="1"/>
</dbReference>
<dbReference type="EMBL" id="SHKX01000016">
    <property type="protein sequence ID" value="RZU36887.1"/>
    <property type="molecule type" value="Genomic_DNA"/>
</dbReference>
<dbReference type="SUPFAM" id="SSF56601">
    <property type="entry name" value="beta-lactamase/transpeptidase-like"/>
    <property type="match status" value="1"/>
</dbReference>
<gene>
    <name evidence="2" type="ORF">EV700_3100</name>
</gene>
<dbReference type="InterPro" id="IPR012338">
    <property type="entry name" value="Beta-lactam/transpept-like"/>
</dbReference>
<feature type="domain" description="Beta-lactamase-related" evidence="1">
    <location>
        <begin position="66"/>
        <end position="406"/>
    </location>
</feature>
<dbReference type="AlphaFoldDB" id="A0A4Q7YHK2"/>
<evidence type="ECO:0000313" key="2">
    <source>
        <dbReference type="EMBL" id="RZU36887.1"/>
    </source>
</evidence>
<dbReference type="PANTHER" id="PTHR43283:SF3">
    <property type="entry name" value="BETA-LACTAMASE FAMILY PROTEIN (AFU_ORTHOLOGUE AFUA_5G07500)"/>
    <property type="match status" value="1"/>
</dbReference>
<sequence>MIRDPLNALIPHLKTGGRRVAMPANLDDVTTINHDRECRPADVGLDQAAIDKIWEAVTAYYRTGLHPALTLVIRRHGKIVMSRGIGKAHVGASGESLADHHLLADADTPICLFSGSKAVSAMLIHKLSEEGKLNLDDPVMKHLPAYAANSKHRTTIRQLLTHRAGIRAMPIEDVTPELMFDFDAVVKILCDYPPIDRPGRDQAYHATTAGYILGAVAMAASGETLPGLLKRIIADPLGCEHMTFGMPEDRRHEVALSLSTGPKRVPIVSDMIAHLLGGVEEGEVTAAINSADGLSAVIPAANIYATAEEACRFYQMLLDGGRWNGRQVFKPETIAAAIKPGKLMLDRSMNAPVRYTPGFMHGEKLWSLFGFNTPKAFGHLGFINILCWADPERDMSVAFLNTGKSLAPEGFLGFGNVSRMISQVIPRDGR</sequence>
<comment type="caution">
    <text evidence="2">The sequence shown here is derived from an EMBL/GenBank/DDBJ whole genome shotgun (WGS) entry which is preliminary data.</text>
</comment>
<reference evidence="2 3" key="1">
    <citation type="submission" date="2019-02" db="EMBL/GenBank/DDBJ databases">
        <title>Genomic Encyclopedia of Type Strains, Phase IV (KMG-IV): sequencing the most valuable type-strain genomes for metagenomic binning, comparative biology and taxonomic classification.</title>
        <authorList>
            <person name="Goeker M."/>
        </authorList>
    </citation>
    <scope>NUCLEOTIDE SEQUENCE [LARGE SCALE GENOMIC DNA]</scope>
    <source>
        <strain evidence="2 3">DSM 105135</strain>
    </source>
</reference>
<accession>A0A4Q7YHK2</accession>
<dbReference type="InterPro" id="IPR050789">
    <property type="entry name" value="Diverse_Enzym_Activities"/>
</dbReference>
<dbReference type="PANTHER" id="PTHR43283">
    <property type="entry name" value="BETA-LACTAMASE-RELATED"/>
    <property type="match status" value="1"/>
</dbReference>
<dbReference type="RefSeq" id="WP_130415461.1">
    <property type="nucleotide sequence ID" value="NZ_SHKX01000016.1"/>
</dbReference>
<dbReference type="Proteomes" id="UP000292423">
    <property type="component" value="Unassembled WGS sequence"/>
</dbReference>
<organism evidence="2 3">
    <name type="scientific">Fluviicoccus keumensis</name>
    <dbReference type="NCBI Taxonomy" id="1435465"/>
    <lineage>
        <taxon>Bacteria</taxon>
        <taxon>Pseudomonadati</taxon>
        <taxon>Pseudomonadota</taxon>
        <taxon>Gammaproteobacteria</taxon>
        <taxon>Moraxellales</taxon>
        <taxon>Moraxellaceae</taxon>
        <taxon>Fluviicoccus</taxon>
    </lineage>
</organism>
<dbReference type="InterPro" id="IPR001466">
    <property type="entry name" value="Beta-lactam-related"/>
</dbReference>
<keyword evidence="3" id="KW-1185">Reference proteome</keyword>
<dbReference type="Pfam" id="PF00144">
    <property type="entry name" value="Beta-lactamase"/>
    <property type="match status" value="1"/>
</dbReference>
<name>A0A4Q7YHK2_9GAMM</name>
<dbReference type="OrthoDB" id="5705574at2"/>
<proteinExistence type="predicted"/>
<evidence type="ECO:0000259" key="1">
    <source>
        <dbReference type="Pfam" id="PF00144"/>
    </source>
</evidence>
<protein>
    <submittedName>
        <fullName evidence="2">CubicO group peptidase (Beta-lactamase class C family)</fullName>
    </submittedName>
</protein>